<dbReference type="EMBL" id="JAAKZZ010000263">
    <property type="protein sequence ID" value="NGO71101.1"/>
    <property type="molecule type" value="Genomic_DNA"/>
</dbReference>
<dbReference type="InterPro" id="IPR027843">
    <property type="entry name" value="DUF4440"/>
</dbReference>
<keyword evidence="3" id="KW-1185">Reference proteome</keyword>
<evidence type="ECO:0000313" key="3">
    <source>
        <dbReference type="Proteomes" id="UP000477722"/>
    </source>
</evidence>
<dbReference type="Proteomes" id="UP000477722">
    <property type="component" value="Unassembled WGS sequence"/>
</dbReference>
<reference evidence="2 3" key="1">
    <citation type="submission" date="2020-02" db="EMBL/GenBank/DDBJ databases">
        <title>Whole-genome analyses of novel actinobacteria.</title>
        <authorList>
            <person name="Sahin N."/>
            <person name="Tatar D."/>
        </authorList>
    </citation>
    <scope>NUCLEOTIDE SEQUENCE [LARGE SCALE GENOMIC DNA]</scope>
    <source>
        <strain evidence="2 3">SB3404</strain>
    </source>
</reference>
<organism evidence="2 3">
    <name type="scientific">Streptomyces boncukensis</name>
    <dbReference type="NCBI Taxonomy" id="2711219"/>
    <lineage>
        <taxon>Bacteria</taxon>
        <taxon>Bacillati</taxon>
        <taxon>Actinomycetota</taxon>
        <taxon>Actinomycetes</taxon>
        <taxon>Kitasatosporales</taxon>
        <taxon>Streptomycetaceae</taxon>
        <taxon>Streptomyces</taxon>
    </lineage>
</organism>
<dbReference type="Gene3D" id="3.10.450.50">
    <property type="match status" value="1"/>
</dbReference>
<protein>
    <submittedName>
        <fullName evidence="2">SgcJ/EcaC family oxidoreductase</fullName>
    </submittedName>
</protein>
<dbReference type="RefSeq" id="WP_165300745.1">
    <property type="nucleotide sequence ID" value="NZ_JAAKZZ010000263.1"/>
</dbReference>
<dbReference type="SUPFAM" id="SSF54427">
    <property type="entry name" value="NTF2-like"/>
    <property type="match status" value="1"/>
</dbReference>
<dbReference type="InterPro" id="IPR032710">
    <property type="entry name" value="NTF2-like_dom_sf"/>
</dbReference>
<gene>
    <name evidence="2" type="ORF">G5C65_22615</name>
</gene>
<evidence type="ECO:0000259" key="1">
    <source>
        <dbReference type="Pfam" id="PF14534"/>
    </source>
</evidence>
<dbReference type="AlphaFoldDB" id="A0A6G4X358"/>
<evidence type="ECO:0000313" key="2">
    <source>
        <dbReference type="EMBL" id="NGO71101.1"/>
    </source>
</evidence>
<name>A0A6G4X358_9ACTN</name>
<proteinExistence type="predicted"/>
<comment type="caution">
    <text evidence="2">The sequence shown here is derived from an EMBL/GenBank/DDBJ whole genome shotgun (WGS) entry which is preliminary data.</text>
</comment>
<dbReference type="NCBIfam" id="TIGR02246">
    <property type="entry name" value="SgcJ/EcaC family oxidoreductase"/>
    <property type="match status" value="1"/>
</dbReference>
<sequence length="136" mass="15315">MAPNDQDTVEAYLDRLRSAWDAADAKAYGEQFAEDASYVIFMGDALFGRAEITSTHRDVFEKWQKGTRMAVKAIEVRDIDSDSVAVVTVGGIGKGKAIPYDKLQTFILRSREGRFECVAFQNTEMSRRTKKLHNES</sequence>
<dbReference type="Pfam" id="PF14534">
    <property type="entry name" value="DUF4440"/>
    <property type="match status" value="1"/>
</dbReference>
<feature type="domain" description="DUF4440" evidence="1">
    <location>
        <begin position="13"/>
        <end position="89"/>
    </location>
</feature>
<accession>A0A6G4X358</accession>
<dbReference type="InterPro" id="IPR011944">
    <property type="entry name" value="Steroid_delta5-4_isomerase"/>
</dbReference>